<evidence type="ECO:0000256" key="2">
    <source>
        <dbReference type="ARBA" id="ARBA00022898"/>
    </source>
</evidence>
<dbReference type="InterPro" id="IPR051446">
    <property type="entry name" value="HTH_trans_reg/aminotransferase"/>
</dbReference>
<keyword evidence="3" id="KW-0805">Transcription regulation</keyword>
<keyword evidence="2" id="KW-0663">Pyridoxal phosphate</keyword>
<reference evidence="7 8" key="1">
    <citation type="submission" date="2019-02" db="EMBL/GenBank/DDBJ databases">
        <title>Genomic Encyclopedia of Type Strains, Phase IV (KMG-IV): sequencing the most valuable type-strain genomes for metagenomic binning, comparative biology and taxonomic classification.</title>
        <authorList>
            <person name="Goeker M."/>
        </authorList>
    </citation>
    <scope>NUCLEOTIDE SEQUENCE [LARGE SCALE GENOMIC DNA]</scope>
    <source>
        <strain evidence="7 8">DSM 21223</strain>
    </source>
</reference>
<dbReference type="PROSITE" id="PS50949">
    <property type="entry name" value="HTH_GNTR"/>
    <property type="match status" value="1"/>
</dbReference>
<dbReference type="PANTHER" id="PTHR46577">
    <property type="entry name" value="HTH-TYPE TRANSCRIPTIONAL REGULATORY PROTEIN GABR"/>
    <property type="match status" value="1"/>
</dbReference>
<evidence type="ECO:0000313" key="8">
    <source>
        <dbReference type="Proteomes" id="UP000292136"/>
    </source>
</evidence>
<evidence type="ECO:0000259" key="6">
    <source>
        <dbReference type="PROSITE" id="PS50949"/>
    </source>
</evidence>
<evidence type="ECO:0000313" key="7">
    <source>
        <dbReference type="EMBL" id="RZT76363.1"/>
    </source>
</evidence>
<name>A0ABY0IMC9_9RHOO</name>
<dbReference type="Proteomes" id="UP000292136">
    <property type="component" value="Unassembled WGS sequence"/>
</dbReference>
<dbReference type="EMBL" id="SHKM01000002">
    <property type="protein sequence ID" value="RZT76363.1"/>
    <property type="molecule type" value="Genomic_DNA"/>
</dbReference>
<protein>
    <submittedName>
        <fullName evidence="7">GntR family transcriptional regulator</fullName>
    </submittedName>
</protein>
<evidence type="ECO:0000256" key="5">
    <source>
        <dbReference type="ARBA" id="ARBA00023163"/>
    </source>
</evidence>
<accession>A0ABY0IMC9</accession>
<comment type="similarity">
    <text evidence="1">In the C-terminal section; belongs to the class-I pyridoxal-phosphate-dependent aminotransferase family.</text>
</comment>
<keyword evidence="8" id="KW-1185">Reference proteome</keyword>
<dbReference type="InterPro" id="IPR000524">
    <property type="entry name" value="Tscrpt_reg_HTH_GntR"/>
</dbReference>
<dbReference type="PANTHER" id="PTHR46577:SF2">
    <property type="entry name" value="TRANSCRIPTIONAL REGULATORY PROTEIN"/>
    <property type="match status" value="1"/>
</dbReference>
<dbReference type="CDD" id="cd07377">
    <property type="entry name" value="WHTH_GntR"/>
    <property type="match status" value="1"/>
</dbReference>
<dbReference type="SMART" id="SM00345">
    <property type="entry name" value="HTH_GNTR"/>
    <property type="match status" value="1"/>
</dbReference>
<feature type="domain" description="HTH gntR-type" evidence="6">
    <location>
        <begin position="4"/>
        <end position="72"/>
    </location>
</feature>
<dbReference type="SUPFAM" id="SSF53383">
    <property type="entry name" value="PLP-dependent transferases"/>
    <property type="match status" value="1"/>
</dbReference>
<dbReference type="InterPro" id="IPR015422">
    <property type="entry name" value="PyrdxlP-dep_Trfase_small"/>
</dbReference>
<dbReference type="InterPro" id="IPR004839">
    <property type="entry name" value="Aminotransferase_I/II_large"/>
</dbReference>
<dbReference type="InterPro" id="IPR036390">
    <property type="entry name" value="WH_DNA-bd_sf"/>
</dbReference>
<keyword evidence="4" id="KW-0238">DNA-binding</keyword>
<sequence length="478" mass="52338">MAAMSRYQTLALQTEKLISDGLLRAGDRLPSVRQACRIHDVSPVTVLQAYYLLEGRGLIEARPKSGYFVRARLGQALPEPEMTRPQGQSTALDVSDFIFEILESVKNPAVVPFGSSFASPELYPLDKLGRCLAAAARHLDPRATVTDLPPGNEELRRQIALRYLSRGANVSPQEIVVTSGAMEGLNLCLQAVTRPGDLVAIESPTFYANLQAIERLGLKVIEIPTHPREGISLAALEDALRQHPIKACLCMLNFSNPITGSLSDARKAELVALLARYQVPLIEDDVYAELYFGDQAPAHAKAEDRHGLVLHVSSFSKSLAPGYRIGWVAGGRFTQKIQRLKLTTSLATTVPVQIALAEYLKHGGYDNHLRRLRRTFSLQEIAMVGAVERHFPAGTRLARPSGGYFLWVELPPGVDTLALHRLALDQGISIAPGPIFSAKREYGHCLRLNYGHPWTPATEKAIAVLGQIIGSLLPHQGH</sequence>
<evidence type="ECO:0000256" key="4">
    <source>
        <dbReference type="ARBA" id="ARBA00023125"/>
    </source>
</evidence>
<dbReference type="Gene3D" id="1.10.10.10">
    <property type="entry name" value="Winged helix-like DNA-binding domain superfamily/Winged helix DNA-binding domain"/>
    <property type="match status" value="1"/>
</dbReference>
<keyword evidence="5" id="KW-0804">Transcription</keyword>
<dbReference type="Gene3D" id="3.90.1150.10">
    <property type="entry name" value="Aspartate Aminotransferase, domain 1"/>
    <property type="match status" value="1"/>
</dbReference>
<comment type="caution">
    <text evidence="7">The sequence shown here is derived from an EMBL/GenBank/DDBJ whole genome shotgun (WGS) entry which is preliminary data.</text>
</comment>
<evidence type="ECO:0000256" key="3">
    <source>
        <dbReference type="ARBA" id="ARBA00023015"/>
    </source>
</evidence>
<organism evidence="7 8">
    <name type="scientific">Azospira oryzae</name>
    <dbReference type="NCBI Taxonomy" id="146939"/>
    <lineage>
        <taxon>Bacteria</taxon>
        <taxon>Pseudomonadati</taxon>
        <taxon>Pseudomonadota</taxon>
        <taxon>Betaproteobacteria</taxon>
        <taxon>Rhodocyclales</taxon>
        <taxon>Rhodocyclaceae</taxon>
        <taxon>Azospira</taxon>
    </lineage>
</organism>
<gene>
    <name evidence="7" type="ORF">EV678_2239</name>
</gene>
<dbReference type="Gene3D" id="3.40.640.10">
    <property type="entry name" value="Type I PLP-dependent aspartate aminotransferase-like (Major domain)"/>
    <property type="match status" value="1"/>
</dbReference>
<evidence type="ECO:0000256" key="1">
    <source>
        <dbReference type="ARBA" id="ARBA00005384"/>
    </source>
</evidence>
<dbReference type="InterPro" id="IPR015424">
    <property type="entry name" value="PyrdxlP-dep_Trfase"/>
</dbReference>
<dbReference type="Pfam" id="PF00392">
    <property type="entry name" value="GntR"/>
    <property type="match status" value="1"/>
</dbReference>
<dbReference type="Pfam" id="PF00155">
    <property type="entry name" value="Aminotran_1_2"/>
    <property type="match status" value="1"/>
</dbReference>
<dbReference type="CDD" id="cd00609">
    <property type="entry name" value="AAT_like"/>
    <property type="match status" value="1"/>
</dbReference>
<proteinExistence type="inferred from homology"/>
<dbReference type="InterPro" id="IPR036388">
    <property type="entry name" value="WH-like_DNA-bd_sf"/>
</dbReference>
<dbReference type="SUPFAM" id="SSF46785">
    <property type="entry name" value="Winged helix' DNA-binding domain"/>
    <property type="match status" value="1"/>
</dbReference>
<dbReference type="InterPro" id="IPR015421">
    <property type="entry name" value="PyrdxlP-dep_Trfase_major"/>
</dbReference>